<feature type="domain" description="ComEC/Rec2-related protein" evidence="7">
    <location>
        <begin position="193"/>
        <end position="472"/>
    </location>
</feature>
<evidence type="ECO:0000256" key="6">
    <source>
        <dbReference type="SAM" id="Phobius"/>
    </source>
</evidence>
<dbReference type="Pfam" id="PF03772">
    <property type="entry name" value="Competence"/>
    <property type="match status" value="1"/>
</dbReference>
<evidence type="ECO:0000256" key="3">
    <source>
        <dbReference type="ARBA" id="ARBA00022692"/>
    </source>
</evidence>
<dbReference type="EMBL" id="JAVDYF010000001">
    <property type="protein sequence ID" value="MDR7353576.1"/>
    <property type="molecule type" value="Genomic_DNA"/>
</dbReference>
<dbReference type="NCBIfam" id="TIGR00360">
    <property type="entry name" value="ComEC_N-term"/>
    <property type="match status" value="1"/>
</dbReference>
<dbReference type="Proteomes" id="UP001183619">
    <property type="component" value="Unassembled WGS sequence"/>
</dbReference>
<gene>
    <name evidence="8" type="ORF">J2S37_000114</name>
</gene>
<proteinExistence type="predicted"/>
<feature type="transmembrane region" description="Helical" evidence="6">
    <location>
        <begin position="273"/>
        <end position="299"/>
    </location>
</feature>
<sequence length="577" mass="60776">MTQLRLVPAACAVWGSALVVIVLRSWDIPWWAVGLAGFVLISATAVGLHAFDHGQAIISTSLATSSFLVATMRRIIVENTQIPATFQAVAAGSASISENGTLQQFHLAGYPAPLPVWSREHYVVIVGETVRVSGHSVDSDRIGLGNTLIIASDISTDAAPHALMTFADFVRGEFLQLCTRWIHGTSTALIPAMVFGDTSAQTPEFKQAFIDTNLAHLSAVSGANVAIVTATAAVLTARFGPVWRNLAAAATLGIYVLIVGTDPSVIRAAAMGIVGIVAMFSHSRTTPLHVLSLIVIVLLHYDTHYATNMGFCLSVAATVGIIVIYPTLRVMIGRSKLPDIFVKALALALAAQLSTMPLVAGMQHEISLIGVAANIACAPVVAPITVLGLGAAVAASIGAGLRALPVDILTEPLAALLSGIGGVMLSIISPLAQWISLIAHSGAALPGAVITVPTSRAPLWALVIALWVVYLIHRVRLGILLAVATAAVVIPSILAVNNHEISYQDKQIFRIATEEELLRLYPHHLPAGTAVVVVEEEGKPRNYPSALPNGIPVLYPNRDGPVRLYSDGTWHADSGRF</sequence>
<dbReference type="PANTHER" id="PTHR30619">
    <property type="entry name" value="DNA INTERNALIZATION/COMPETENCE PROTEIN COMEC/REC2"/>
    <property type="match status" value="1"/>
</dbReference>
<dbReference type="PANTHER" id="PTHR30619:SF7">
    <property type="entry name" value="BETA-LACTAMASE DOMAIN PROTEIN"/>
    <property type="match status" value="1"/>
</dbReference>
<feature type="transmembrane region" description="Helical" evidence="6">
    <location>
        <begin position="413"/>
        <end position="435"/>
    </location>
</feature>
<name>A0ABU2B5M4_9CORY</name>
<feature type="transmembrane region" description="Helical" evidence="6">
    <location>
        <begin position="479"/>
        <end position="496"/>
    </location>
</feature>
<keyword evidence="5 6" id="KW-0472">Membrane</keyword>
<feature type="transmembrane region" description="Helical" evidence="6">
    <location>
        <begin position="380"/>
        <end position="401"/>
    </location>
</feature>
<feature type="transmembrane region" description="Helical" evidence="6">
    <location>
        <begin position="6"/>
        <end position="23"/>
    </location>
</feature>
<keyword evidence="4 6" id="KW-1133">Transmembrane helix</keyword>
<dbReference type="InterPro" id="IPR052159">
    <property type="entry name" value="Competence_DNA_uptake"/>
</dbReference>
<reference evidence="8 9" key="1">
    <citation type="submission" date="2023-07" db="EMBL/GenBank/DDBJ databases">
        <title>Sequencing the genomes of 1000 actinobacteria strains.</title>
        <authorList>
            <person name="Klenk H.-P."/>
        </authorList>
    </citation>
    <scope>NUCLEOTIDE SEQUENCE [LARGE SCALE GENOMIC DNA]</scope>
    <source>
        <strain evidence="8 9">DSM 44508</strain>
    </source>
</reference>
<accession>A0ABU2B5M4</accession>
<dbReference type="RefSeq" id="WP_277104189.1">
    <property type="nucleotide sequence ID" value="NZ_BAAAJS010000039.1"/>
</dbReference>
<evidence type="ECO:0000256" key="1">
    <source>
        <dbReference type="ARBA" id="ARBA00004651"/>
    </source>
</evidence>
<feature type="transmembrane region" description="Helical" evidence="6">
    <location>
        <begin position="340"/>
        <end position="360"/>
    </location>
</feature>
<feature type="transmembrane region" description="Helical" evidence="6">
    <location>
        <begin position="30"/>
        <end position="51"/>
    </location>
</feature>
<feature type="transmembrane region" description="Helical" evidence="6">
    <location>
        <begin position="214"/>
        <end position="236"/>
    </location>
</feature>
<protein>
    <submittedName>
        <fullName evidence="8">Competence protein ComEC</fullName>
    </submittedName>
</protein>
<evidence type="ECO:0000256" key="5">
    <source>
        <dbReference type="ARBA" id="ARBA00023136"/>
    </source>
</evidence>
<evidence type="ECO:0000259" key="7">
    <source>
        <dbReference type="Pfam" id="PF03772"/>
    </source>
</evidence>
<organism evidence="8 9">
    <name type="scientific">Corynebacterium felinum</name>
    <dbReference type="NCBI Taxonomy" id="131318"/>
    <lineage>
        <taxon>Bacteria</taxon>
        <taxon>Bacillati</taxon>
        <taxon>Actinomycetota</taxon>
        <taxon>Actinomycetes</taxon>
        <taxon>Mycobacteriales</taxon>
        <taxon>Corynebacteriaceae</taxon>
        <taxon>Corynebacterium</taxon>
    </lineage>
</organism>
<feature type="transmembrane region" description="Helical" evidence="6">
    <location>
        <begin position="455"/>
        <end position="472"/>
    </location>
</feature>
<feature type="transmembrane region" description="Helical" evidence="6">
    <location>
        <begin position="305"/>
        <end position="328"/>
    </location>
</feature>
<evidence type="ECO:0000256" key="2">
    <source>
        <dbReference type="ARBA" id="ARBA00022475"/>
    </source>
</evidence>
<keyword evidence="9" id="KW-1185">Reference proteome</keyword>
<keyword evidence="3 6" id="KW-0812">Transmembrane</keyword>
<comment type="caution">
    <text evidence="8">The sequence shown here is derived from an EMBL/GenBank/DDBJ whole genome shotgun (WGS) entry which is preliminary data.</text>
</comment>
<comment type="subcellular location">
    <subcellularLocation>
        <location evidence="1">Cell membrane</location>
        <topology evidence="1">Multi-pass membrane protein</topology>
    </subcellularLocation>
</comment>
<feature type="transmembrane region" description="Helical" evidence="6">
    <location>
        <begin position="57"/>
        <end position="76"/>
    </location>
</feature>
<feature type="transmembrane region" description="Helical" evidence="6">
    <location>
        <begin position="242"/>
        <end position="261"/>
    </location>
</feature>
<evidence type="ECO:0000313" key="9">
    <source>
        <dbReference type="Proteomes" id="UP001183619"/>
    </source>
</evidence>
<evidence type="ECO:0000256" key="4">
    <source>
        <dbReference type="ARBA" id="ARBA00022989"/>
    </source>
</evidence>
<dbReference type="InterPro" id="IPR004477">
    <property type="entry name" value="ComEC_N"/>
</dbReference>
<keyword evidence="2" id="KW-1003">Cell membrane</keyword>
<evidence type="ECO:0000313" key="8">
    <source>
        <dbReference type="EMBL" id="MDR7353576.1"/>
    </source>
</evidence>